<organism evidence="3 4">
    <name type="scientific">Monosporascus cannonballus</name>
    <dbReference type="NCBI Taxonomy" id="155416"/>
    <lineage>
        <taxon>Eukaryota</taxon>
        <taxon>Fungi</taxon>
        <taxon>Dikarya</taxon>
        <taxon>Ascomycota</taxon>
        <taxon>Pezizomycotina</taxon>
        <taxon>Sordariomycetes</taxon>
        <taxon>Xylariomycetidae</taxon>
        <taxon>Xylariales</taxon>
        <taxon>Xylariales incertae sedis</taxon>
        <taxon>Monosporascus</taxon>
    </lineage>
</organism>
<feature type="transmembrane region" description="Helical" evidence="2">
    <location>
        <begin position="186"/>
        <end position="206"/>
    </location>
</feature>
<feature type="transmembrane region" description="Helical" evidence="2">
    <location>
        <begin position="21"/>
        <end position="42"/>
    </location>
</feature>
<accession>A0ABY0GZ21</accession>
<comment type="caution">
    <text evidence="3">The sequence shown here is derived from an EMBL/GenBank/DDBJ whole genome shotgun (WGS) entry which is preliminary data.</text>
</comment>
<feature type="transmembrane region" description="Helical" evidence="2">
    <location>
        <begin position="48"/>
        <end position="70"/>
    </location>
</feature>
<evidence type="ECO:0000256" key="1">
    <source>
        <dbReference type="SAM" id="MobiDB-lite"/>
    </source>
</evidence>
<reference evidence="3 4" key="1">
    <citation type="submission" date="2018-06" db="EMBL/GenBank/DDBJ databases">
        <title>Complete Genomes of Monosporascus.</title>
        <authorList>
            <person name="Robinson A.J."/>
            <person name="Natvig D.O."/>
        </authorList>
    </citation>
    <scope>NUCLEOTIDE SEQUENCE [LARGE SCALE GENOMIC DNA]</scope>
    <source>
        <strain evidence="3 4">CBS 609.92</strain>
    </source>
</reference>
<name>A0ABY0GZ21_9PEZI</name>
<gene>
    <name evidence="3" type="ORF">DL762_007659</name>
</gene>
<evidence type="ECO:0000313" key="3">
    <source>
        <dbReference type="EMBL" id="RYO80420.1"/>
    </source>
</evidence>
<proteinExistence type="predicted"/>
<keyword evidence="2" id="KW-0812">Transmembrane</keyword>
<feature type="region of interest" description="Disordered" evidence="1">
    <location>
        <begin position="411"/>
        <end position="433"/>
    </location>
</feature>
<dbReference type="EMBL" id="QJNS01000290">
    <property type="protein sequence ID" value="RYO80420.1"/>
    <property type="molecule type" value="Genomic_DNA"/>
</dbReference>
<feature type="transmembrane region" description="Helical" evidence="2">
    <location>
        <begin position="288"/>
        <end position="307"/>
    </location>
</feature>
<evidence type="ECO:0000256" key="2">
    <source>
        <dbReference type="SAM" id="Phobius"/>
    </source>
</evidence>
<dbReference type="Proteomes" id="UP000294003">
    <property type="component" value="Unassembled WGS sequence"/>
</dbReference>
<keyword evidence="2" id="KW-0472">Membrane</keyword>
<sequence>MADEALSPQSLLAAQWTEPGDIFSVLLILGGDVIQLACAAMAGGPGLLPTPVAFSFGWVAYAMSAVLSAIGENRLLRCAPEVDVKVTNLATGYGRSNRSWLLSRFVKTYPFWMPKGVRTRIKAFSPPPAKPSYAQKRPGVGILPVSAEGGAAALASAAATQDHVALCVAVYQWKSDPRPGHPVRDWVWWSGYVASAVQLGVAAVPFGLHRDWTIFMATAIGTALAYASASLPQWRREKWHSREARNKPVALTLGNGSEHVIIIEGSEAGYDLEALAGGPRTWHSAHTVLWTSLLAVLWLALLVSCTGIKANTWYLLAVGGLGMLQNIVVAAAPRTPEAIGLPIQLVTHSEGPDSPGEVFAEPKVMWALMELESRHPRFGKFLKDDFFPGELRPWEKKWWDSEDRDERARLLAAARQKRQKEREDKTRGAASAV</sequence>
<feature type="transmembrane region" description="Helical" evidence="2">
    <location>
        <begin position="212"/>
        <end position="232"/>
    </location>
</feature>
<keyword evidence="4" id="KW-1185">Reference proteome</keyword>
<protein>
    <submittedName>
        <fullName evidence="3">Uncharacterized protein</fullName>
    </submittedName>
</protein>
<evidence type="ECO:0000313" key="4">
    <source>
        <dbReference type="Proteomes" id="UP000294003"/>
    </source>
</evidence>
<keyword evidence="2" id="KW-1133">Transmembrane helix</keyword>